<sequence length="70" mass="7784">MKFAVVVVLLAVAFCGEVSSRRPFKPPQLQNCNMVACFVDPCFYTKCSSGYRCQSCNCRASCVPWPIIGR</sequence>
<dbReference type="AlphaFoldDB" id="A0AAN9GKQ7"/>
<feature type="signal peptide" evidence="1">
    <location>
        <begin position="1"/>
        <end position="20"/>
    </location>
</feature>
<gene>
    <name evidence="2" type="ORF">V1264_011166</name>
</gene>
<evidence type="ECO:0000256" key="1">
    <source>
        <dbReference type="SAM" id="SignalP"/>
    </source>
</evidence>
<keyword evidence="3" id="KW-1185">Reference proteome</keyword>
<comment type="caution">
    <text evidence="2">The sequence shown here is derived from an EMBL/GenBank/DDBJ whole genome shotgun (WGS) entry which is preliminary data.</text>
</comment>
<dbReference type="EMBL" id="JBAMIC010000002">
    <property type="protein sequence ID" value="KAK7111556.1"/>
    <property type="molecule type" value="Genomic_DNA"/>
</dbReference>
<keyword evidence="1" id="KW-0732">Signal</keyword>
<protein>
    <submittedName>
        <fullName evidence="2">Uncharacterized protein</fullName>
    </submittedName>
</protein>
<reference evidence="2 3" key="1">
    <citation type="submission" date="2024-02" db="EMBL/GenBank/DDBJ databases">
        <title>Chromosome-scale genome assembly of the rough periwinkle Littorina saxatilis.</title>
        <authorList>
            <person name="De Jode A."/>
            <person name="Faria R."/>
            <person name="Formenti G."/>
            <person name="Sims Y."/>
            <person name="Smith T.P."/>
            <person name="Tracey A."/>
            <person name="Wood J.M.D."/>
            <person name="Zagrodzka Z.B."/>
            <person name="Johannesson K."/>
            <person name="Butlin R.K."/>
            <person name="Leder E.H."/>
        </authorList>
    </citation>
    <scope>NUCLEOTIDE SEQUENCE [LARGE SCALE GENOMIC DNA]</scope>
    <source>
        <strain evidence="2">Snail1</strain>
        <tissue evidence="2">Muscle</tissue>
    </source>
</reference>
<name>A0AAN9GKQ7_9CAEN</name>
<proteinExistence type="predicted"/>
<evidence type="ECO:0000313" key="2">
    <source>
        <dbReference type="EMBL" id="KAK7111556.1"/>
    </source>
</evidence>
<accession>A0AAN9GKQ7</accession>
<feature type="chain" id="PRO_5042878886" evidence="1">
    <location>
        <begin position="21"/>
        <end position="70"/>
    </location>
</feature>
<evidence type="ECO:0000313" key="3">
    <source>
        <dbReference type="Proteomes" id="UP001374579"/>
    </source>
</evidence>
<dbReference type="Proteomes" id="UP001374579">
    <property type="component" value="Unassembled WGS sequence"/>
</dbReference>
<organism evidence="2 3">
    <name type="scientific">Littorina saxatilis</name>
    <dbReference type="NCBI Taxonomy" id="31220"/>
    <lineage>
        <taxon>Eukaryota</taxon>
        <taxon>Metazoa</taxon>
        <taxon>Spiralia</taxon>
        <taxon>Lophotrochozoa</taxon>
        <taxon>Mollusca</taxon>
        <taxon>Gastropoda</taxon>
        <taxon>Caenogastropoda</taxon>
        <taxon>Littorinimorpha</taxon>
        <taxon>Littorinoidea</taxon>
        <taxon>Littorinidae</taxon>
        <taxon>Littorina</taxon>
    </lineage>
</organism>